<keyword evidence="1" id="KW-0853">WD repeat</keyword>
<dbReference type="InterPro" id="IPR049052">
    <property type="entry name" value="nSTAND1"/>
</dbReference>
<dbReference type="SUPFAM" id="SSF50978">
    <property type="entry name" value="WD40 repeat-like"/>
    <property type="match status" value="2"/>
</dbReference>
<evidence type="ECO:0000256" key="3">
    <source>
        <dbReference type="SAM" id="MobiDB-lite"/>
    </source>
</evidence>
<dbReference type="Gene3D" id="1.10.260.40">
    <property type="entry name" value="lambda repressor-like DNA-binding domains"/>
    <property type="match status" value="1"/>
</dbReference>
<dbReference type="GO" id="GO:0003677">
    <property type="term" value="F:DNA binding"/>
    <property type="evidence" value="ECO:0007669"/>
    <property type="project" value="InterPro"/>
</dbReference>
<dbReference type="Pfam" id="PF13560">
    <property type="entry name" value="HTH_31"/>
    <property type="match status" value="1"/>
</dbReference>
<accession>A0A1B1MND4</accession>
<feature type="compositionally biased region" description="Basic and acidic residues" evidence="3">
    <location>
        <begin position="1"/>
        <end position="15"/>
    </location>
</feature>
<dbReference type="CDD" id="cd00093">
    <property type="entry name" value="HTH_XRE"/>
    <property type="match status" value="1"/>
</dbReference>
<evidence type="ECO:0000313" key="4">
    <source>
        <dbReference type="EMBL" id="ANS70106.1"/>
    </source>
</evidence>
<dbReference type="PROSITE" id="PS00678">
    <property type="entry name" value="WD_REPEATS_1"/>
    <property type="match status" value="3"/>
</dbReference>
<dbReference type="SMART" id="SM00320">
    <property type="entry name" value="WD40"/>
    <property type="match status" value="14"/>
</dbReference>
<dbReference type="SMART" id="SM00530">
    <property type="entry name" value="HTH_XRE"/>
    <property type="match status" value="1"/>
</dbReference>
<dbReference type="InterPro" id="IPR020472">
    <property type="entry name" value="WD40_PAC1"/>
</dbReference>
<dbReference type="InterPro" id="IPR050349">
    <property type="entry name" value="WD_LIS1/nudF_dynein_reg"/>
</dbReference>
<dbReference type="InterPro" id="IPR019775">
    <property type="entry name" value="WD40_repeat_CS"/>
</dbReference>
<evidence type="ECO:0000313" key="5">
    <source>
        <dbReference type="Proteomes" id="UP000092598"/>
    </source>
</evidence>
<evidence type="ECO:0000256" key="1">
    <source>
        <dbReference type="ARBA" id="ARBA00022574"/>
    </source>
</evidence>
<evidence type="ECO:0000256" key="2">
    <source>
        <dbReference type="ARBA" id="ARBA00022737"/>
    </source>
</evidence>
<sequence length="1340" mass="141431">MGRDEQDGHHGREDNGDADPDGIASAADFGRLLTAARLRAGLTVRDVADTVRIASSTAGDYFSGRHLPPVRSPELLAAILRACGVDDPDVLRRWNEALVRVRMTPGRPRPGSPPPYRGLRAFEEAHADWFFGREDLTRRLTDRLRCLAADGEDGVPPEARASAGPPTEETDGDSPTAGGADGGPPAEGDTGARLAATGDSVAGPASRGTGRHVPLARGAVGGGLLAVVGPSGSGKSSLLRAGLIPAVRGGAVDRAVVLMTPGRDPVAELTRRLTEAGPAPLVVVDQFEELFTAGARETVRRRFVELLPPAPALVVIGLRADFYAQALRYPRLAEALQNHQVVVGPLSAEEMRRAITGPARKARLEVESGLVELLARDLAPRSGGASQESAAAHDPGSLPLLSHALHATWQRAPRGRLTVEAYRASGGIHDAVSRTAETVFAELSDVQRELARLVFLRLVHVTDDTLPTRRRAQRRELEGLAGPDRAPSAEPAAVLAAFVEQRLITADSETVEISHESLLSAWPRLQEWIGADRAGLRVHRRLTEAARGWDESGRDPGLLLRGTALALTGEWAADAAHREAVNTRERAFLDASARHEDEERRAARRRTRRLRQLLATALALLLVASGLSVYAERQRSRADRARTEAVSRELAAEADRIGAHDPAVSAQLALAAYRTAPTQEARARLMDSSAAPTATRLTGFTGLVQSVALDAGRRLLAAGSSDGTVRLWSTTDRSRPERLSRLRVSAELAVFAVALSPDGRILVAGGGKGLLRRWDVSDPRRPRPLPALAGASAETVYALAFVPGGRGLAAAGADGTARLWADGQAAGAARPVVFRGGGDFLQAVAFSADGALLAASGRDGRARLWRTGGASGARPLATLEAFDGSALSVAFSPDGRFLAAGSQDRTTRVWDVSDPARPRRAPDAGGEATSWVNAVAFGPDSGVLAIGGSDDAVRLWDRAAGHVTATLPHPGAVTSVVWFDARTLVTACADGVTRLWSLPSPVLTSAEGVNALAYSPDSRLLAVGTLHLQLWDVARHERVGRPWKPGGDTFVQSVAFAPRQRLLAVGYGDGLARLFSYTPDGGLSPRGAPFRAAATGTVESLAFAPSGTVLVTGADDATVRLWDVRRADRVRALRTLTGATDALLSVSFSPDGRHVAAGGIDRAVRVWRTDGSRAEPLVTLRGPTGYVWSVAFSPDGGLLAAGSADRTVRLWDTRDIAAPRRVGPELTGFTNYVYSVAFGRDGTTLAAGSTDATVWLFDVSEPRAPEARAVLTAATGHVYAVAFSPDGGTLAAGGEDHTVRLWSTDADAIARRLCASLGDPLSASEWRRFLPSLDDAPSCA</sequence>
<dbReference type="PROSITE" id="PS50082">
    <property type="entry name" value="WD_REPEATS_2"/>
    <property type="match status" value="11"/>
</dbReference>
<dbReference type="PROSITE" id="PS50294">
    <property type="entry name" value="WD_REPEATS_REGION"/>
    <property type="match status" value="8"/>
</dbReference>
<dbReference type="PANTHER" id="PTHR44129">
    <property type="entry name" value="WD REPEAT-CONTAINING PROTEIN POP1"/>
    <property type="match status" value="1"/>
</dbReference>
<gene>
    <name evidence="4" type="ORF">SLINC_7882</name>
</gene>
<dbReference type="Pfam" id="PF20703">
    <property type="entry name" value="nSTAND1"/>
    <property type="match status" value="2"/>
</dbReference>
<dbReference type="Proteomes" id="UP000092598">
    <property type="component" value="Chromosome"/>
</dbReference>
<protein>
    <submittedName>
        <fullName evidence="4">Transcriptional regulator, XRE family</fullName>
    </submittedName>
</protein>
<dbReference type="Pfam" id="PF00400">
    <property type="entry name" value="WD40"/>
    <property type="match status" value="12"/>
</dbReference>
<dbReference type="SUPFAM" id="SSF52540">
    <property type="entry name" value="P-loop containing nucleoside triphosphate hydrolases"/>
    <property type="match status" value="1"/>
</dbReference>
<organism evidence="4 5">
    <name type="scientific">Streptomyces lincolnensis</name>
    <dbReference type="NCBI Taxonomy" id="1915"/>
    <lineage>
        <taxon>Bacteria</taxon>
        <taxon>Bacillati</taxon>
        <taxon>Actinomycetota</taxon>
        <taxon>Actinomycetes</taxon>
        <taxon>Kitasatosporales</taxon>
        <taxon>Streptomycetaceae</taxon>
        <taxon>Streptomyces</taxon>
    </lineage>
</organism>
<feature type="region of interest" description="Disordered" evidence="3">
    <location>
        <begin position="1"/>
        <end position="24"/>
    </location>
</feature>
<dbReference type="InterPro" id="IPR036322">
    <property type="entry name" value="WD40_repeat_dom_sf"/>
</dbReference>
<feature type="region of interest" description="Disordered" evidence="3">
    <location>
        <begin position="149"/>
        <end position="214"/>
    </location>
</feature>
<dbReference type="PRINTS" id="PR00320">
    <property type="entry name" value="GPROTEINBRPT"/>
</dbReference>
<keyword evidence="5" id="KW-1185">Reference proteome</keyword>
<dbReference type="CDD" id="cd00200">
    <property type="entry name" value="WD40"/>
    <property type="match status" value="2"/>
</dbReference>
<feature type="compositionally biased region" description="Low complexity" evidence="3">
    <location>
        <begin position="173"/>
        <end position="192"/>
    </location>
</feature>
<reference evidence="4 5" key="1">
    <citation type="submission" date="2016-07" db="EMBL/GenBank/DDBJ databases">
        <title>Enhancement of antibiotic productionsby engineered nitrateutilization in actinobacteria.</title>
        <authorList>
            <person name="Meng S.C."/>
        </authorList>
    </citation>
    <scope>NUCLEOTIDE SEQUENCE [LARGE SCALE GENOMIC DNA]</scope>
    <source>
        <strain evidence="4 5">NRRL 2936</strain>
    </source>
</reference>
<dbReference type="OrthoDB" id="134501at2"/>
<dbReference type="InterPro" id="IPR027417">
    <property type="entry name" value="P-loop_NTPase"/>
</dbReference>
<proteinExistence type="predicted"/>
<dbReference type="RefSeq" id="WP_067443605.1">
    <property type="nucleotide sequence ID" value="NZ_CP016438.1"/>
</dbReference>
<name>A0A1B1MND4_STRLN</name>
<dbReference type="Gene3D" id="2.130.10.10">
    <property type="entry name" value="YVTN repeat-like/Quinoprotein amine dehydrogenase"/>
    <property type="match status" value="5"/>
</dbReference>
<dbReference type="KEGG" id="sls:SLINC_7882"/>
<dbReference type="STRING" id="1915.SLINC_7882"/>
<dbReference type="SUPFAM" id="SSF47413">
    <property type="entry name" value="lambda repressor-like DNA-binding domains"/>
    <property type="match status" value="1"/>
</dbReference>
<dbReference type="PATRIC" id="fig|1915.4.peg.8665"/>
<dbReference type="PROSITE" id="PS50943">
    <property type="entry name" value="HTH_CROC1"/>
    <property type="match status" value="1"/>
</dbReference>
<keyword evidence="2" id="KW-0677">Repeat</keyword>
<dbReference type="InterPro" id="IPR010982">
    <property type="entry name" value="Lambda_DNA-bd_dom_sf"/>
</dbReference>
<dbReference type="InterPro" id="IPR001680">
    <property type="entry name" value="WD40_rpt"/>
</dbReference>
<dbReference type="InterPro" id="IPR001387">
    <property type="entry name" value="Cro/C1-type_HTH"/>
</dbReference>
<dbReference type="InterPro" id="IPR015943">
    <property type="entry name" value="WD40/YVTN_repeat-like_dom_sf"/>
</dbReference>
<dbReference type="EMBL" id="CP016438">
    <property type="protein sequence ID" value="ANS70106.1"/>
    <property type="molecule type" value="Genomic_DNA"/>
</dbReference>